<name>A0A5R9G1P2_9BACL</name>
<dbReference type="Pfam" id="PF12643">
    <property type="entry name" value="MazG-like"/>
    <property type="match status" value="1"/>
</dbReference>
<sequence>MDVARKAKIIEWLKTEMLDEMAQLFRGLWEGRQAKIVDGLASLIVSSYLLARRLGVSYRELDDTVLEKLKTHKRDHHQLEEWYGDLSSLEKHLDGR</sequence>
<dbReference type="GO" id="GO:0009143">
    <property type="term" value="P:nucleoside triphosphate catabolic process"/>
    <property type="evidence" value="ECO:0007669"/>
    <property type="project" value="InterPro"/>
</dbReference>
<dbReference type="GO" id="GO:0047429">
    <property type="term" value="F:nucleoside triphosphate diphosphatase activity"/>
    <property type="evidence" value="ECO:0007669"/>
    <property type="project" value="InterPro"/>
</dbReference>
<reference evidence="1 2" key="1">
    <citation type="submission" date="2019-05" db="EMBL/GenBank/DDBJ databases">
        <authorList>
            <person name="Narsing Rao M.P."/>
            <person name="Li W.J."/>
        </authorList>
    </citation>
    <scope>NUCLEOTIDE SEQUENCE [LARGE SCALE GENOMIC DNA]</scope>
    <source>
        <strain evidence="1 2">SYSU_K30003</strain>
    </source>
</reference>
<dbReference type="OrthoDB" id="2381770at2"/>
<gene>
    <name evidence="1" type="ORF">FE782_28200</name>
</gene>
<keyword evidence="2" id="KW-1185">Reference proteome</keyword>
<dbReference type="EMBL" id="VCIW01000027">
    <property type="protein sequence ID" value="TLS48929.1"/>
    <property type="molecule type" value="Genomic_DNA"/>
</dbReference>
<protein>
    <recommendedName>
        <fullName evidence="3">MazG-like family protein</fullName>
    </recommendedName>
</protein>
<evidence type="ECO:0000313" key="2">
    <source>
        <dbReference type="Proteomes" id="UP000309676"/>
    </source>
</evidence>
<dbReference type="Proteomes" id="UP000309676">
    <property type="component" value="Unassembled WGS sequence"/>
</dbReference>
<comment type="caution">
    <text evidence="1">The sequence shown here is derived from an EMBL/GenBank/DDBJ whole genome shotgun (WGS) entry which is preliminary data.</text>
</comment>
<proteinExistence type="predicted"/>
<organism evidence="1 2">
    <name type="scientific">Paenibacillus antri</name>
    <dbReference type="NCBI Taxonomy" id="2582848"/>
    <lineage>
        <taxon>Bacteria</taxon>
        <taxon>Bacillati</taxon>
        <taxon>Bacillota</taxon>
        <taxon>Bacilli</taxon>
        <taxon>Bacillales</taxon>
        <taxon>Paenibacillaceae</taxon>
        <taxon>Paenibacillus</taxon>
    </lineage>
</organism>
<evidence type="ECO:0008006" key="3">
    <source>
        <dbReference type="Google" id="ProtNLM"/>
    </source>
</evidence>
<dbReference type="AlphaFoldDB" id="A0A5R9G1P2"/>
<accession>A0A5R9G1P2</accession>
<evidence type="ECO:0000313" key="1">
    <source>
        <dbReference type="EMBL" id="TLS48929.1"/>
    </source>
</evidence>
<dbReference type="InterPro" id="IPR025984">
    <property type="entry name" value="DCTPP"/>
</dbReference>